<dbReference type="EMBL" id="GU071101">
    <property type="protein sequence ID" value="ADO98746.1"/>
    <property type="molecule type" value="Genomic_DNA"/>
</dbReference>
<proteinExistence type="predicted"/>
<dbReference type="KEGG" id="vg:10327035"/>
<sequence>MLQEAKTMKIEFTWDEYEVPEYDPEKHDPERVFAMLCYRGIHYAKWVVLDPFKIKSWRVDWD</sequence>
<dbReference type="GeneID" id="10327035"/>
<evidence type="ECO:0000313" key="2">
    <source>
        <dbReference type="Proteomes" id="UP000006530"/>
    </source>
</evidence>
<protein>
    <submittedName>
        <fullName evidence="1">Uncharacterized protein</fullName>
    </submittedName>
</protein>
<keyword evidence="2" id="KW-1185">Reference proteome</keyword>
<evidence type="ECO:0000313" key="1">
    <source>
        <dbReference type="EMBL" id="ADO98746.1"/>
    </source>
</evidence>
<dbReference type="OrthoDB" id="27073at10239"/>
<accession>E3SMV3</accession>
<gene>
    <name evidence="1" type="ORF">PHM1_122</name>
</gene>
<name>E3SMV3_9CAUD</name>
<dbReference type="Proteomes" id="UP000006530">
    <property type="component" value="Segment"/>
</dbReference>
<organism evidence="1 2">
    <name type="scientific">Prochlorococcus phage P-HM1</name>
    <dbReference type="NCBI Taxonomy" id="445700"/>
    <lineage>
        <taxon>Viruses</taxon>
        <taxon>Duplodnaviria</taxon>
        <taxon>Heunggongvirae</taxon>
        <taxon>Uroviricota</taxon>
        <taxon>Caudoviricetes</taxon>
        <taxon>Eurybiavirus</taxon>
        <taxon>Eurybiavirus PHM2</taxon>
    </lineage>
</organism>
<dbReference type="RefSeq" id="YP_004322547.1">
    <property type="nucleotide sequence ID" value="NC_015280.1"/>
</dbReference>
<reference evidence="1 2" key="1">
    <citation type="journal article" date="2010" name="Environ. Microbiol.">
        <title>Genomic analysis of oceanic cyanobacterial myoviruses compared with T4-like myoviruses from diverse hosts and environments.</title>
        <authorList>
            <person name="Sullivan M.B."/>
            <person name="Huang K.H."/>
            <person name="Ignacio-Espinoza J.C."/>
            <person name="Berlin A.M."/>
            <person name="Kelly L."/>
            <person name="Weigele P.R."/>
            <person name="DeFrancesco A.S."/>
            <person name="Kern S.E."/>
            <person name="Thompson L.R."/>
            <person name="Young S."/>
            <person name="Yandava C."/>
            <person name="Fu R."/>
            <person name="Krastins B."/>
            <person name="Chase M."/>
            <person name="Sarracino D."/>
            <person name="Osburne M.S."/>
            <person name="Henn M.R."/>
            <person name="Chisholm S.W."/>
        </authorList>
    </citation>
    <scope>NUCLEOTIDE SEQUENCE [LARGE SCALE GENOMIC DNA]</scope>
    <source>
        <strain evidence="1">M4-247</strain>
    </source>
</reference>